<dbReference type="EMBL" id="ABEU02000023">
    <property type="protein sequence ID" value="PNR29041.1"/>
    <property type="molecule type" value="Genomic_DNA"/>
</dbReference>
<sequence>MGNDGEKKLRYEDLWETLNIASRGALVAVSENEFEKCFPEFTNEQKEKLFLIYTRVVAKLQEDVMLEFKPLCEAWELKEVLEELEELIERHELGDVLTSRSAPLTDAVRAMTTKIKQEEVDKLKLLVQQEEEHVAQLRLQREALQAKAREEPTALAATLGKVRRERVELSL</sequence>
<dbReference type="GO" id="GO:0051301">
    <property type="term" value="P:cell division"/>
    <property type="evidence" value="ECO:0007669"/>
    <property type="project" value="UniProtKB-KW"/>
</dbReference>
<keyword evidence="8" id="KW-0131">Cell cycle</keyword>
<keyword evidence="13" id="KW-1185">Reference proteome</keyword>
<evidence type="ECO:0000313" key="12">
    <source>
        <dbReference type="EnsemblPlants" id="Pp3c23_7640V3.1"/>
    </source>
</evidence>
<evidence type="ECO:0000256" key="1">
    <source>
        <dbReference type="ARBA" id="ARBA00004123"/>
    </source>
</evidence>
<dbReference type="PANTHER" id="PTHR15459:SF3">
    <property type="entry name" value="POLYAMINE-MODULATED FACTOR 1"/>
    <property type="match status" value="1"/>
</dbReference>
<dbReference type="InterPro" id="IPR007128">
    <property type="entry name" value="PMF1/Nnf1"/>
</dbReference>
<accession>A0A2K1IID4</accession>
<gene>
    <name evidence="12" type="primary">LOC112276215</name>
    <name evidence="11" type="ORF">PHYPA_027733</name>
</gene>
<dbReference type="EnsemblPlants" id="Pp3c23_7640V3.2">
    <property type="protein sequence ID" value="Pp3c23_7640V3.2"/>
    <property type="gene ID" value="Pp3c23_7640"/>
</dbReference>
<comment type="subcellular location">
    <subcellularLocation>
        <location evidence="2">Chromosome</location>
        <location evidence="2">Centromere</location>
        <location evidence="2">Kinetochore</location>
    </subcellularLocation>
    <subcellularLocation>
        <location evidence="1">Nucleus</location>
    </subcellularLocation>
</comment>
<evidence type="ECO:0000256" key="2">
    <source>
        <dbReference type="ARBA" id="ARBA00004629"/>
    </source>
</evidence>
<evidence type="ECO:0000256" key="8">
    <source>
        <dbReference type="ARBA" id="ARBA00023306"/>
    </source>
</evidence>
<keyword evidence="4" id="KW-0132">Cell division</keyword>
<dbReference type="PANTHER" id="PTHR15459">
    <property type="entry name" value="POLYAMINE-MODULATED FACTOR 1"/>
    <property type="match status" value="1"/>
</dbReference>
<evidence type="ECO:0000256" key="4">
    <source>
        <dbReference type="ARBA" id="ARBA00022618"/>
    </source>
</evidence>
<dbReference type="Gramene" id="Pp3c23_7640V3.2">
    <property type="protein sequence ID" value="Pp3c23_7640V3.2"/>
    <property type="gene ID" value="Pp3c23_7640"/>
</dbReference>
<keyword evidence="5" id="KW-0498">Mitosis</keyword>
<evidence type="ECO:0000256" key="10">
    <source>
        <dbReference type="SAM" id="Coils"/>
    </source>
</evidence>
<feature type="coiled-coil region" evidence="10">
    <location>
        <begin position="120"/>
        <end position="147"/>
    </location>
</feature>
<evidence type="ECO:0000256" key="6">
    <source>
        <dbReference type="ARBA" id="ARBA00022838"/>
    </source>
</evidence>
<dbReference type="GO" id="GO:0007059">
    <property type="term" value="P:chromosome segregation"/>
    <property type="evidence" value="ECO:0000318"/>
    <property type="project" value="GO_Central"/>
</dbReference>
<dbReference type="OrthoDB" id="506494at2759"/>
<dbReference type="GeneID" id="112276215"/>
<dbReference type="Gramene" id="Pp3c23_7640V3.1">
    <property type="protein sequence ID" value="Pp3c23_7640V3.1"/>
    <property type="gene ID" value="Pp3c23_7640"/>
</dbReference>
<evidence type="ECO:0000313" key="13">
    <source>
        <dbReference type="Proteomes" id="UP000006727"/>
    </source>
</evidence>
<name>A0A2K1IID4_PHYPA</name>
<keyword evidence="10" id="KW-0175">Coiled coil</keyword>
<evidence type="ECO:0000256" key="9">
    <source>
        <dbReference type="ARBA" id="ARBA00023328"/>
    </source>
</evidence>
<dbReference type="EnsemblPlants" id="Pp3c23_7640V3.1">
    <property type="protein sequence ID" value="Pp3c23_7640V3.1"/>
    <property type="gene ID" value="Pp3c23_7640"/>
</dbReference>
<protein>
    <submittedName>
        <fullName evidence="11 12">Uncharacterized protein</fullName>
    </submittedName>
</protein>
<keyword evidence="7" id="KW-0539">Nucleus</keyword>
<dbReference type="GO" id="GO:0000444">
    <property type="term" value="C:MIS12/MIND type complex"/>
    <property type="evidence" value="ECO:0000318"/>
    <property type="project" value="GO_Central"/>
</dbReference>
<keyword evidence="6" id="KW-0995">Kinetochore</keyword>
<organism evidence="11">
    <name type="scientific">Physcomitrium patens</name>
    <name type="common">Spreading-leaved earth moss</name>
    <name type="synonym">Physcomitrella patens</name>
    <dbReference type="NCBI Taxonomy" id="3218"/>
    <lineage>
        <taxon>Eukaryota</taxon>
        <taxon>Viridiplantae</taxon>
        <taxon>Streptophyta</taxon>
        <taxon>Embryophyta</taxon>
        <taxon>Bryophyta</taxon>
        <taxon>Bryophytina</taxon>
        <taxon>Bryopsida</taxon>
        <taxon>Funariidae</taxon>
        <taxon>Funariales</taxon>
        <taxon>Funariaceae</taxon>
        <taxon>Physcomitrium</taxon>
    </lineage>
</organism>
<dbReference type="Proteomes" id="UP000006727">
    <property type="component" value="Chromosome 23"/>
</dbReference>
<reference evidence="11 13" key="2">
    <citation type="journal article" date="2018" name="Plant J.">
        <title>The Physcomitrella patens chromosome-scale assembly reveals moss genome structure and evolution.</title>
        <authorList>
            <person name="Lang D."/>
            <person name="Ullrich K.K."/>
            <person name="Murat F."/>
            <person name="Fuchs J."/>
            <person name="Jenkins J."/>
            <person name="Haas F.B."/>
            <person name="Piednoel M."/>
            <person name="Gundlach H."/>
            <person name="Van Bel M."/>
            <person name="Meyberg R."/>
            <person name="Vives C."/>
            <person name="Morata J."/>
            <person name="Symeonidi A."/>
            <person name="Hiss M."/>
            <person name="Muchero W."/>
            <person name="Kamisugi Y."/>
            <person name="Saleh O."/>
            <person name="Blanc G."/>
            <person name="Decker E.L."/>
            <person name="van Gessel N."/>
            <person name="Grimwood J."/>
            <person name="Hayes R.D."/>
            <person name="Graham S.W."/>
            <person name="Gunter L.E."/>
            <person name="McDaniel S.F."/>
            <person name="Hoernstein S.N.W."/>
            <person name="Larsson A."/>
            <person name="Li F.W."/>
            <person name="Perroud P.F."/>
            <person name="Phillips J."/>
            <person name="Ranjan P."/>
            <person name="Rokshar D.S."/>
            <person name="Rothfels C.J."/>
            <person name="Schneider L."/>
            <person name="Shu S."/>
            <person name="Stevenson D.W."/>
            <person name="Thummler F."/>
            <person name="Tillich M."/>
            <person name="Villarreal Aguilar J.C."/>
            <person name="Widiez T."/>
            <person name="Wong G.K."/>
            <person name="Wymore A."/>
            <person name="Zhang Y."/>
            <person name="Zimmer A.D."/>
            <person name="Quatrano R.S."/>
            <person name="Mayer K.F.X."/>
            <person name="Goodstein D."/>
            <person name="Casacuberta J.M."/>
            <person name="Vandepoele K."/>
            <person name="Reski R."/>
            <person name="Cuming A.C."/>
            <person name="Tuskan G.A."/>
            <person name="Maumus F."/>
            <person name="Salse J."/>
            <person name="Schmutz J."/>
            <person name="Rensing S.A."/>
        </authorList>
    </citation>
    <scope>NUCLEOTIDE SEQUENCE [LARGE SCALE GENOMIC DNA]</scope>
    <source>
        <strain evidence="12 13">cv. Gransden 2004</strain>
    </source>
</reference>
<evidence type="ECO:0000313" key="11">
    <source>
        <dbReference type="EMBL" id="PNR29041.1"/>
    </source>
</evidence>
<reference evidence="11 13" key="1">
    <citation type="journal article" date="2008" name="Science">
        <title>The Physcomitrella genome reveals evolutionary insights into the conquest of land by plants.</title>
        <authorList>
            <person name="Rensing S."/>
            <person name="Lang D."/>
            <person name="Zimmer A."/>
            <person name="Terry A."/>
            <person name="Salamov A."/>
            <person name="Shapiro H."/>
            <person name="Nishiyama T."/>
            <person name="Perroud P.-F."/>
            <person name="Lindquist E."/>
            <person name="Kamisugi Y."/>
            <person name="Tanahashi T."/>
            <person name="Sakakibara K."/>
            <person name="Fujita T."/>
            <person name="Oishi K."/>
            <person name="Shin-I T."/>
            <person name="Kuroki Y."/>
            <person name="Toyoda A."/>
            <person name="Suzuki Y."/>
            <person name="Hashimoto A."/>
            <person name="Yamaguchi K."/>
            <person name="Sugano A."/>
            <person name="Kohara Y."/>
            <person name="Fujiyama A."/>
            <person name="Anterola A."/>
            <person name="Aoki S."/>
            <person name="Ashton N."/>
            <person name="Barbazuk W.B."/>
            <person name="Barker E."/>
            <person name="Bennetzen J."/>
            <person name="Bezanilla M."/>
            <person name="Blankenship R."/>
            <person name="Cho S.H."/>
            <person name="Dutcher S."/>
            <person name="Estelle M."/>
            <person name="Fawcett J.A."/>
            <person name="Gundlach H."/>
            <person name="Hanada K."/>
            <person name="Heyl A."/>
            <person name="Hicks K.A."/>
            <person name="Hugh J."/>
            <person name="Lohr M."/>
            <person name="Mayer K."/>
            <person name="Melkozernov A."/>
            <person name="Murata T."/>
            <person name="Nelson D."/>
            <person name="Pils B."/>
            <person name="Prigge M."/>
            <person name="Reiss B."/>
            <person name="Renner T."/>
            <person name="Rombauts S."/>
            <person name="Rushton P."/>
            <person name="Sanderfoot A."/>
            <person name="Schween G."/>
            <person name="Shiu S.-H."/>
            <person name="Stueber K."/>
            <person name="Theodoulou F.L."/>
            <person name="Tu H."/>
            <person name="Van de Peer Y."/>
            <person name="Verrier P.J."/>
            <person name="Waters E."/>
            <person name="Wood A."/>
            <person name="Yang L."/>
            <person name="Cove D."/>
            <person name="Cuming A."/>
            <person name="Hasebe M."/>
            <person name="Lucas S."/>
            <person name="Mishler D.B."/>
            <person name="Reski R."/>
            <person name="Grigoriev I."/>
            <person name="Quatrano R.S."/>
            <person name="Boore J.L."/>
        </authorList>
    </citation>
    <scope>NUCLEOTIDE SEQUENCE [LARGE SCALE GENOMIC DNA]</scope>
    <source>
        <strain evidence="12 13">cv. Gransden 2004</strain>
    </source>
</reference>
<evidence type="ECO:0000256" key="5">
    <source>
        <dbReference type="ARBA" id="ARBA00022776"/>
    </source>
</evidence>
<evidence type="ECO:0000256" key="3">
    <source>
        <dbReference type="ARBA" id="ARBA00022454"/>
    </source>
</evidence>
<dbReference type="AlphaFoldDB" id="A0A2K1IID4"/>
<reference evidence="12" key="3">
    <citation type="submission" date="2020-12" db="UniProtKB">
        <authorList>
            <consortium name="EnsemblPlants"/>
        </authorList>
    </citation>
    <scope>IDENTIFICATION</scope>
</reference>
<dbReference type="PaxDb" id="3218-PP1S10_260V6.1"/>
<keyword evidence="9" id="KW-0137">Centromere</keyword>
<dbReference type="GO" id="GO:0005634">
    <property type="term" value="C:nucleus"/>
    <property type="evidence" value="ECO:0007669"/>
    <property type="project" value="UniProtKB-SubCell"/>
</dbReference>
<evidence type="ECO:0000256" key="7">
    <source>
        <dbReference type="ARBA" id="ARBA00023242"/>
    </source>
</evidence>
<keyword evidence="3" id="KW-0158">Chromosome</keyword>
<proteinExistence type="predicted"/>
<dbReference type="RefSeq" id="XP_024363099.1">
    <property type="nucleotide sequence ID" value="XM_024507331.2"/>
</dbReference>